<dbReference type="VEuPathDB" id="FungiDB:RhiirA1_394086"/>
<dbReference type="Proteomes" id="UP000233469">
    <property type="component" value="Unassembled WGS sequence"/>
</dbReference>
<reference evidence="2 3" key="2">
    <citation type="submission" date="2017-10" db="EMBL/GenBank/DDBJ databases">
        <title>Extensive intraspecific genome diversity in a model arbuscular mycorrhizal fungus.</title>
        <authorList>
            <person name="Chen E.C.H."/>
            <person name="Morin E."/>
            <person name="Baudet D."/>
            <person name="Noel J."/>
            <person name="Ndikumana S."/>
            <person name="Charron P."/>
            <person name="St-Onge C."/>
            <person name="Giorgi J."/>
            <person name="Grigoriev I.V."/>
            <person name="Roux C."/>
            <person name="Martin F.M."/>
            <person name="Corradi N."/>
        </authorList>
    </citation>
    <scope>NUCLEOTIDE SEQUENCE [LARGE SCALE GENOMIC DNA]</scope>
    <source>
        <strain evidence="2 3">C2</strain>
    </source>
</reference>
<protein>
    <submittedName>
        <fullName evidence="2">Uncharacterized protein</fullName>
    </submittedName>
</protein>
<accession>A0A2N1N5V2</accession>
<dbReference type="VEuPathDB" id="FungiDB:RhiirFUN_003109"/>
<gene>
    <name evidence="2" type="ORF">RhiirC2_781251</name>
</gene>
<feature type="coiled-coil region" evidence="1">
    <location>
        <begin position="74"/>
        <end position="110"/>
    </location>
</feature>
<proteinExistence type="predicted"/>
<dbReference type="AlphaFoldDB" id="A0A2N1N5V2"/>
<name>A0A2N1N5V2_9GLOM</name>
<keyword evidence="1" id="KW-0175">Coiled coil</keyword>
<evidence type="ECO:0000313" key="3">
    <source>
        <dbReference type="Proteomes" id="UP000233469"/>
    </source>
</evidence>
<evidence type="ECO:0000256" key="1">
    <source>
        <dbReference type="SAM" id="Coils"/>
    </source>
</evidence>
<comment type="caution">
    <text evidence="2">The sequence shown here is derived from an EMBL/GenBank/DDBJ whole genome shotgun (WGS) entry which is preliminary data.</text>
</comment>
<evidence type="ECO:0000313" key="2">
    <source>
        <dbReference type="EMBL" id="PKK69238.1"/>
    </source>
</evidence>
<dbReference type="EMBL" id="LLXL01000749">
    <property type="protein sequence ID" value="PKK69238.1"/>
    <property type="molecule type" value="Genomic_DNA"/>
</dbReference>
<reference evidence="2 3" key="1">
    <citation type="submission" date="2016-04" db="EMBL/GenBank/DDBJ databases">
        <title>Genome analyses suggest a sexual origin of heterokaryosis in a supposedly ancient asexual fungus.</title>
        <authorList>
            <person name="Ropars J."/>
            <person name="Sedzielewska K."/>
            <person name="Noel J."/>
            <person name="Charron P."/>
            <person name="Farinelli L."/>
            <person name="Marton T."/>
            <person name="Kruger M."/>
            <person name="Pelin A."/>
            <person name="Brachmann A."/>
            <person name="Corradi N."/>
        </authorList>
    </citation>
    <scope>NUCLEOTIDE SEQUENCE [LARGE SCALE GENOMIC DNA]</scope>
    <source>
        <strain evidence="2 3">C2</strain>
    </source>
</reference>
<sequence>MNRAWEIVRDVYNTNFNKLSNKKESKEVVKKLWNFIYEEIKRRIWIKRCEDIAELEKKEGLEKMILKKRKIKEISEERTNVNKCNNKIKKQKREKNLEKLEKNNNKIISLVTLDKMKGEVTDGNNINNKWDLIPKLANIS</sequence>
<organism evidence="2 3">
    <name type="scientific">Rhizophagus irregularis</name>
    <dbReference type="NCBI Taxonomy" id="588596"/>
    <lineage>
        <taxon>Eukaryota</taxon>
        <taxon>Fungi</taxon>
        <taxon>Fungi incertae sedis</taxon>
        <taxon>Mucoromycota</taxon>
        <taxon>Glomeromycotina</taxon>
        <taxon>Glomeromycetes</taxon>
        <taxon>Glomerales</taxon>
        <taxon>Glomeraceae</taxon>
        <taxon>Rhizophagus</taxon>
    </lineage>
</organism>
<dbReference type="OrthoDB" id="2392501at2759"/>
<dbReference type="VEuPathDB" id="FungiDB:FUN_005984"/>